<protein>
    <recommendedName>
        <fullName evidence="3">Protein kinase domain-containing protein</fullName>
    </recommendedName>
</protein>
<name>A0A7J7GTJ6_CAMSI</name>
<dbReference type="EMBL" id="JACBKZ010000009">
    <property type="protein sequence ID" value="KAF5942836.1"/>
    <property type="molecule type" value="Genomic_DNA"/>
</dbReference>
<evidence type="ECO:0000313" key="1">
    <source>
        <dbReference type="EMBL" id="KAF5942836.1"/>
    </source>
</evidence>
<reference evidence="1 2" key="2">
    <citation type="submission" date="2020-07" db="EMBL/GenBank/DDBJ databases">
        <title>Genome assembly of wild tea tree DASZ reveals pedigree and selection history of tea varieties.</title>
        <authorList>
            <person name="Zhang W."/>
        </authorList>
    </citation>
    <scope>NUCLEOTIDE SEQUENCE [LARGE SCALE GENOMIC DNA]</scope>
    <source>
        <strain evidence="2">cv. G240</strain>
        <tissue evidence="1">Leaf</tissue>
    </source>
</reference>
<dbReference type="SUPFAM" id="SSF56112">
    <property type="entry name" value="Protein kinase-like (PK-like)"/>
    <property type="match status" value="1"/>
</dbReference>
<evidence type="ECO:0008006" key="3">
    <source>
        <dbReference type="Google" id="ProtNLM"/>
    </source>
</evidence>
<dbReference type="AlphaFoldDB" id="A0A7J7GTJ6"/>
<organism evidence="1 2">
    <name type="scientific">Camellia sinensis</name>
    <name type="common">Tea plant</name>
    <name type="synonym">Thea sinensis</name>
    <dbReference type="NCBI Taxonomy" id="4442"/>
    <lineage>
        <taxon>Eukaryota</taxon>
        <taxon>Viridiplantae</taxon>
        <taxon>Streptophyta</taxon>
        <taxon>Embryophyta</taxon>
        <taxon>Tracheophyta</taxon>
        <taxon>Spermatophyta</taxon>
        <taxon>Magnoliopsida</taxon>
        <taxon>eudicotyledons</taxon>
        <taxon>Gunneridae</taxon>
        <taxon>Pentapetalae</taxon>
        <taxon>asterids</taxon>
        <taxon>Ericales</taxon>
        <taxon>Theaceae</taxon>
        <taxon>Camellia</taxon>
    </lineage>
</organism>
<dbReference type="Gene3D" id="1.10.510.10">
    <property type="entry name" value="Transferase(Phosphotransferase) domain 1"/>
    <property type="match status" value="1"/>
</dbReference>
<proteinExistence type="predicted"/>
<dbReference type="InterPro" id="IPR011009">
    <property type="entry name" value="Kinase-like_dom_sf"/>
</dbReference>
<gene>
    <name evidence="1" type="ORF">HYC85_020478</name>
</gene>
<keyword evidence="2" id="KW-1185">Reference proteome</keyword>
<reference evidence="2" key="1">
    <citation type="journal article" date="2020" name="Nat. Commun.">
        <title>Genome assembly of wild tea tree DASZ reveals pedigree and selection history of tea varieties.</title>
        <authorList>
            <person name="Zhang W."/>
            <person name="Zhang Y."/>
            <person name="Qiu H."/>
            <person name="Guo Y."/>
            <person name="Wan H."/>
            <person name="Zhang X."/>
            <person name="Scossa F."/>
            <person name="Alseekh S."/>
            <person name="Zhang Q."/>
            <person name="Wang P."/>
            <person name="Xu L."/>
            <person name="Schmidt M.H."/>
            <person name="Jia X."/>
            <person name="Li D."/>
            <person name="Zhu A."/>
            <person name="Guo F."/>
            <person name="Chen W."/>
            <person name="Ni D."/>
            <person name="Usadel B."/>
            <person name="Fernie A.R."/>
            <person name="Wen W."/>
        </authorList>
    </citation>
    <scope>NUCLEOTIDE SEQUENCE [LARGE SCALE GENOMIC DNA]</scope>
    <source>
        <strain evidence="2">cv. G240</strain>
    </source>
</reference>
<accession>A0A7J7GTJ6</accession>
<comment type="caution">
    <text evidence="1">The sequence shown here is derived from an EMBL/GenBank/DDBJ whole genome shotgun (WGS) entry which is preliminary data.</text>
</comment>
<evidence type="ECO:0000313" key="2">
    <source>
        <dbReference type="Proteomes" id="UP000593564"/>
    </source>
</evidence>
<dbReference type="Proteomes" id="UP000593564">
    <property type="component" value="Unassembled WGS sequence"/>
</dbReference>
<sequence length="253" mass="28934">MEQGDSKYTNKNVKGNLTFHARTSLLLLEQLAYKHARYWEQQFYARAPLLVLEQPSGQTAKNLIIRHVNRSASDLIDLLQGLLRYDQVEQLRAKEALRHPYLRSFITLVTGWVVEYQDKLVSLGVDESLAQVCSESGAMDPLMNAYVKRMQVATRNILEAEKVQPQRKQMMGSYIHLLLLICLGSLASKCKLLVKIASMSCYTELFCPLFSDPDFDPSFMFCHFDWAGQAFEVACPLERPFMHSSRECLVSEV</sequence>